<organism evidence="2 3">
    <name type="scientific">Octopus vulgaris</name>
    <name type="common">Common octopus</name>
    <dbReference type="NCBI Taxonomy" id="6645"/>
    <lineage>
        <taxon>Eukaryota</taxon>
        <taxon>Metazoa</taxon>
        <taxon>Spiralia</taxon>
        <taxon>Lophotrochozoa</taxon>
        <taxon>Mollusca</taxon>
        <taxon>Cephalopoda</taxon>
        <taxon>Coleoidea</taxon>
        <taxon>Octopodiformes</taxon>
        <taxon>Octopoda</taxon>
        <taxon>Incirrata</taxon>
        <taxon>Octopodidae</taxon>
        <taxon>Octopus</taxon>
    </lineage>
</organism>
<feature type="compositionally biased region" description="Basic and acidic residues" evidence="1">
    <location>
        <begin position="22"/>
        <end position="48"/>
    </location>
</feature>
<evidence type="ECO:0000313" key="2">
    <source>
        <dbReference type="EMBL" id="CAI9716430.1"/>
    </source>
</evidence>
<dbReference type="AlphaFoldDB" id="A0AA36AHU0"/>
<reference evidence="2" key="1">
    <citation type="submission" date="2023-08" db="EMBL/GenBank/DDBJ databases">
        <authorList>
            <person name="Alioto T."/>
            <person name="Alioto T."/>
            <person name="Gomez Garrido J."/>
        </authorList>
    </citation>
    <scope>NUCLEOTIDE SEQUENCE</scope>
</reference>
<protein>
    <submittedName>
        <fullName evidence="2">Uncharacterized protein</fullName>
    </submittedName>
</protein>
<feature type="region of interest" description="Disordered" evidence="1">
    <location>
        <begin position="1"/>
        <end position="74"/>
    </location>
</feature>
<dbReference type="EMBL" id="OX597814">
    <property type="protein sequence ID" value="CAI9716430.1"/>
    <property type="molecule type" value="Genomic_DNA"/>
</dbReference>
<accession>A0AA36AHU0</accession>
<evidence type="ECO:0000256" key="1">
    <source>
        <dbReference type="SAM" id="MobiDB-lite"/>
    </source>
</evidence>
<proteinExistence type="predicted"/>
<dbReference type="Proteomes" id="UP001162480">
    <property type="component" value="Chromosome 1"/>
</dbReference>
<gene>
    <name evidence="2" type="ORF">OCTVUL_1B016527</name>
</gene>
<name>A0AA36AHU0_OCTVU</name>
<keyword evidence="3" id="KW-1185">Reference proteome</keyword>
<evidence type="ECO:0000313" key="3">
    <source>
        <dbReference type="Proteomes" id="UP001162480"/>
    </source>
</evidence>
<sequence length="91" mass="11129">MPRKKKFPYTNTRHAQRMKLRRQPESCDAREERLSRQSQRQRDSHQSESCDANDLQLSKQRQRQTESRQNETFGMNYEINKQLTYEVYFSL</sequence>